<dbReference type="Gene3D" id="3.30.420.10">
    <property type="entry name" value="Ribonuclease H-like superfamily/Ribonuclease H"/>
    <property type="match status" value="1"/>
</dbReference>
<dbReference type="InterPro" id="IPR012337">
    <property type="entry name" value="RNaseH-like_sf"/>
</dbReference>
<dbReference type="Pfam" id="PF00665">
    <property type="entry name" value="rve"/>
    <property type="match status" value="1"/>
</dbReference>
<dbReference type="PaxDb" id="30732-ENSOMEP00000024438"/>
<reference evidence="2" key="2">
    <citation type="submission" date="2025-09" db="UniProtKB">
        <authorList>
            <consortium name="Ensembl"/>
        </authorList>
    </citation>
    <scope>IDENTIFICATION</scope>
</reference>
<dbReference type="InterPro" id="IPR056924">
    <property type="entry name" value="SH3_Tf2-1"/>
</dbReference>
<dbReference type="Ensembl" id="ENSOMET00000009693.1">
    <property type="protein sequence ID" value="ENSOMEP00000024438.1"/>
    <property type="gene ID" value="ENSOMEG00000005065.1"/>
</dbReference>
<dbReference type="Pfam" id="PF24626">
    <property type="entry name" value="SH3_Tf2-1"/>
    <property type="match status" value="1"/>
</dbReference>
<reference evidence="2" key="1">
    <citation type="submission" date="2025-08" db="UniProtKB">
        <authorList>
            <consortium name="Ensembl"/>
        </authorList>
    </citation>
    <scope>IDENTIFICATION</scope>
</reference>
<dbReference type="GO" id="GO:0003676">
    <property type="term" value="F:nucleic acid binding"/>
    <property type="evidence" value="ECO:0007669"/>
    <property type="project" value="InterPro"/>
</dbReference>
<dbReference type="SUPFAM" id="SSF53098">
    <property type="entry name" value="Ribonuclease H-like"/>
    <property type="match status" value="1"/>
</dbReference>
<name>A0A3B3D2Y0_ORYME</name>
<dbReference type="PROSITE" id="PS50994">
    <property type="entry name" value="INTEGRASE"/>
    <property type="match status" value="1"/>
</dbReference>
<dbReference type="InterPro" id="IPR050951">
    <property type="entry name" value="Retrovirus_Pol_polyprotein"/>
</dbReference>
<dbReference type="AlphaFoldDB" id="A0A3B3D2Y0"/>
<dbReference type="STRING" id="30732.ENSOMEP00000024438"/>
<feature type="domain" description="Integrase catalytic" evidence="1">
    <location>
        <begin position="34"/>
        <end position="192"/>
    </location>
</feature>
<accession>A0A3B3D2Y0</accession>
<protein>
    <recommendedName>
        <fullName evidence="1">Integrase catalytic domain-containing protein</fullName>
    </recommendedName>
</protein>
<keyword evidence="3" id="KW-1185">Reference proteome</keyword>
<evidence type="ECO:0000313" key="2">
    <source>
        <dbReference type="Ensembl" id="ENSOMEP00000024438.1"/>
    </source>
</evidence>
<dbReference type="Proteomes" id="UP000261560">
    <property type="component" value="Unplaced"/>
</dbReference>
<proteinExistence type="predicted"/>
<dbReference type="PANTHER" id="PTHR37984">
    <property type="entry name" value="PROTEIN CBG26694"/>
    <property type="match status" value="1"/>
</dbReference>
<dbReference type="InterPro" id="IPR036397">
    <property type="entry name" value="RNaseH_sf"/>
</dbReference>
<dbReference type="GO" id="GO:0015074">
    <property type="term" value="P:DNA integration"/>
    <property type="evidence" value="ECO:0007669"/>
    <property type="project" value="InterPro"/>
</dbReference>
<evidence type="ECO:0000313" key="3">
    <source>
        <dbReference type="Proteomes" id="UP000261560"/>
    </source>
</evidence>
<dbReference type="GeneTree" id="ENSGT01000000214408"/>
<sequence>MWTGDVWDHSKNCQTCQRIKADNCKPSGLMQTTSVNAPGEMLGIDIMGPFPRSKKSNTVLVVIVDYYSKWVEMFPLKDSTTPRLVRILREEIFTRWGVPKYLVSDRGPQFTSHLIKELCNAWGVIHKLTTSYHPQTNLTERFNRTIKVMIASFVGQYHNTWDQWLPEFRFAVNTAQQETTGKTPAELALGRKIHGPLQRLIHKPPSPEHMSAYSLLERQQKMSEEVQRRVGLHQTRQAKYYNNRRRDAHFLPGGLVWVRSHPLSKASEKFSAKLAPKWEGPVNILRKLGPVNYKVGWGNPQKEDVVHVMNLKKYHGAIPE</sequence>
<dbReference type="OMA" id="WLPEFRF"/>
<organism evidence="2 3">
    <name type="scientific">Oryzias melastigma</name>
    <name type="common">Marine medaka</name>
    <dbReference type="NCBI Taxonomy" id="30732"/>
    <lineage>
        <taxon>Eukaryota</taxon>
        <taxon>Metazoa</taxon>
        <taxon>Chordata</taxon>
        <taxon>Craniata</taxon>
        <taxon>Vertebrata</taxon>
        <taxon>Euteleostomi</taxon>
        <taxon>Actinopterygii</taxon>
        <taxon>Neopterygii</taxon>
        <taxon>Teleostei</taxon>
        <taxon>Neoteleostei</taxon>
        <taxon>Acanthomorphata</taxon>
        <taxon>Ovalentaria</taxon>
        <taxon>Atherinomorphae</taxon>
        <taxon>Beloniformes</taxon>
        <taxon>Adrianichthyidae</taxon>
        <taxon>Oryziinae</taxon>
        <taxon>Oryzias</taxon>
    </lineage>
</organism>
<dbReference type="InterPro" id="IPR001584">
    <property type="entry name" value="Integrase_cat-core"/>
</dbReference>
<dbReference type="PANTHER" id="PTHR37984:SF5">
    <property type="entry name" value="PROTEIN NYNRIN-LIKE"/>
    <property type="match status" value="1"/>
</dbReference>
<evidence type="ECO:0000259" key="1">
    <source>
        <dbReference type="PROSITE" id="PS50994"/>
    </source>
</evidence>